<dbReference type="Proteomes" id="UP000002366">
    <property type="component" value="Chromosome"/>
</dbReference>
<dbReference type="CDD" id="cd11524">
    <property type="entry name" value="SYLF"/>
    <property type="match status" value="1"/>
</dbReference>
<dbReference type="RefSeq" id="WP_013047838.1">
    <property type="nucleotide sequence ID" value="NC_014011.1"/>
</dbReference>
<protein>
    <recommendedName>
        <fullName evidence="1">Ysc84 actin-binding domain-containing protein</fullName>
    </recommendedName>
</protein>
<dbReference type="EMBL" id="CP001997">
    <property type="protein sequence ID" value="ADE56572.1"/>
    <property type="molecule type" value="Genomic_DNA"/>
</dbReference>
<gene>
    <name evidence="2" type="ordered locus">Amico_0431</name>
</gene>
<dbReference type="KEGG" id="aco:Amico_0431"/>
<evidence type="ECO:0000313" key="3">
    <source>
        <dbReference type="Proteomes" id="UP000002366"/>
    </source>
</evidence>
<keyword evidence="3" id="KW-1185">Reference proteome</keyword>
<sequence>MMTRLRRGRCRFFILATLITLISLGWGFTQAAWAKTPEERIAGSVKLLREMQEQSDIGTMADLLERAKGVAIFPSVIKAGFVFGGKYGEGLVLKRDSVTGKWYGPSFVTIAGASWGLQIGAESIGLVLVITNERGLEGFMGNNVELSGDLGVAAGPLGRRGELGTDIKLKASIYSYSITKGLFAGMSLEGAAINVDDNANTVYWGKPTTASQALKKGATSNKIKTLINELQKVIKEAK</sequence>
<dbReference type="GO" id="GO:0035091">
    <property type="term" value="F:phosphatidylinositol binding"/>
    <property type="evidence" value="ECO:0007669"/>
    <property type="project" value="TreeGrafter"/>
</dbReference>
<dbReference type="PANTHER" id="PTHR15629:SF2">
    <property type="entry name" value="SH3 DOMAIN-CONTAINING YSC84-LIKE PROTEIN 1"/>
    <property type="match status" value="1"/>
</dbReference>
<dbReference type="Pfam" id="PF04366">
    <property type="entry name" value="Ysc84"/>
    <property type="match status" value="1"/>
</dbReference>
<dbReference type="PANTHER" id="PTHR15629">
    <property type="entry name" value="SH3YL1 PROTEIN"/>
    <property type="match status" value="1"/>
</dbReference>
<name>D5EDE0_AMICL</name>
<dbReference type="InterPro" id="IPR051702">
    <property type="entry name" value="SH3_domain_YSC84-like"/>
</dbReference>
<dbReference type="STRING" id="572547.Amico_0431"/>
<evidence type="ECO:0000259" key="1">
    <source>
        <dbReference type="Pfam" id="PF04366"/>
    </source>
</evidence>
<reference evidence="2 3" key="1">
    <citation type="journal article" date="2010" name="Stand. Genomic Sci.">
        <title>Complete genome sequence of Aminobacterium colombiense type strain (ALA-1).</title>
        <authorList>
            <person name="Chertkov O."/>
            <person name="Sikorski J."/>
            <person name="Brambilla E."/>
            <person name="Lapidus A."/>
            <person name="Copeland A."/>
            <person name="Glavina Del Rio T."/>
            <person name="Nolan M."/>
            <person name="Lucas S."/>
            <person name="Tice H."/>
            <person name="Cheng J.F."/>
            <person name="Han C."/>
            <person name="Detter J.C."/>
            <person name="Bruce D."/>
            <person name="Tapia R."/>
            <person name="Goodwin L."/>
            <person name="Pitluck S."/>
            <person name="Liolios K."/>
            <person name="Ivanova N."/>
            <person name="Mavromatis K."/>
            <person name="Ovchinnikova G."/>
            <person name="Pati A."/>
            <person name="Chen A."/>
            <person name="Palaniappan K."/>
            <person name="Land M."/>
            <person name="Hauser L."/>
            <person name="Chang Y.J."/>
            <person name="Jeffries C.D."/>
            <person name="Spring S."/>
            <person name="Rohde M."/>
            <person name="Goker M."/>
            <person name="Bristow J."/>
            <person name="Eisen J.A."/>
            <person name="Markowitz V."/>
            <person name="Hugenholtz P."/>
            <person name="Kyrpides N.C."/>
            <person name="Klenk H.P."/>
        </authorList>
    </citation>
    <scope>NUCLEOTIDE SEQUENCE [LARGE SCALE GENOMIC DNA]</scope>
    <source>
        <strain evidence="3">DSM 12261 / ALA-1</strain>
    </source>
</reference>
<dbReference type="AlphaFoldDB" id="D5EDE0"/>
<dbReference type="InterPro" id="IPR007461">
    <property type="entry name" value="Ysc84_actin-binding"/>
</dbReference>
<organism evidence="2 3">
    <name type="scientific">Aminobacterium colombiense (strain DSM 12261 / ALA-1)</name>
    <dbReference type="NCBI Taxonomy" id="572547"/>
    <lineage>
        <taxon>Bacteria</taxon>
        <taxon>Thermotogati</taxon>
        <taxon>Synergistota</taxon>
        <taxon>Synergistia</taxon>
        <taxon>Synergistales</taxon>
        <taxon>Aminobacteriaceae</taxon>
        <taxon>Aminobacterium</taxon>
    </lineage>
</organism>
<dbReference type="HOGENOM" id="CLU_015320_4_1_0"/>
<dbReference type="eggNOG" id="COG2930">
    <property type="taxonomic scope" value="Bacteria"/>
</dbReference>
<evidence type="ECO:0000313" key="2">
    <source>
        <dbReference type="EMBL" id="ADE56572.1"/>
    </source>
</evidence>
<proteinExistence type="predicted"/>
<accession>D5EDE0</accession>
<feature type="domain" description="Ysc84 actin-binding" evidence="1">
    <location>
        <begin position="112"/>
        <end position="232"/>
    </location>
</feature>